<evidence type="ECO:0000259" key="2">
    <source>
        <dbReference type="Pfam" id="PF00266"/>
    </source>
</evidence>
<dbReference type="InterPro" id="IPR015422">
    <property type="entry name" value="PyrdxlP-dep_Trfase_small"/>
</dbReference>
<organism evidence="3 4">
    <name type="scientific">Nitrosotalea devaniterrae</name>
    <dbReference type="NCBI Taxonomy" id="1078905"/>
    <lineage>
        <taxon>Archaea</taxon>
        <taxon>Nitrososphaerota</taxon>
        <taxon>Nitrososphaeria</taxon>
        <taxon>Nitrosotaleales</taxon>
        <taxon>Nitrosotaleaceae</taxon>
        <taxon>Nitrosotalea</taxon>
    </lineage>
</organism>
<keyword evidence="1" id="KW-0663">Pyridoxal phosphate</keyword>
<proteinExistence type="predicted"/>
<evidence type="ECO:0000313" key="3">
    <source>
        <dbReference type="EMBL" id="CUR52856.1"/>
    </source>
</evidence>
<dbReference type="PANTHER" id="PTHR43586">
    <property type="entry name" value="CYSTEINE DESULFURASE"/>
    <property type="match status" value="1"/>
</dbReference>
<keyword evidence="3" id="KW-0808">Transferase</keyword>
<name>A0A128A670_9ARCH</name>
<dbReference type="Pfam" id="PF00266">
    <property type="entry name" value="Aminotran_5"/>
    <property type="match status" value="1"/>
</dbReference>
<dbReference type="SUPFAM" id="SSF53383">
    <property type="entry name" value="PLP-dependent transferases"/>
    <property type="match status" value="1"/>
</dbReference>
<evidence type="ECO:0000313" key="4">
    <source>
        <dbReference type="Proteomes" id="UP000196239"/>
    </source>
</evidence>
<dbReference type="InterPro" id="IPR015424">
    <property type="entry name" value="PyrdxlP-dep_Trfase"/>
</dbReference>
<keyword evidence="4" id="KW-1185">Reference proteome</keyword>
<dbReference type="Gene3D" id="3.90.1150.10">
    <property type="entry name" value="Aspartate Aminotransferase, domain 1"/>
    <property type="match status" value="1"/>
</dbReference>
<dbReference type="AlphaFoldDB" id="A0A128A670"/>
<dbReference type="KEGG" id="ndv:NDEV_2094"/>
<evidence type="ECO:0000256" key="1">
    <source>
        <dbReference type="ARBA" id="ARBA00022898"/>
    </source>
</evidence>
<dbReference type="InterPro" id="IPR015421">
    <property type="entry name" value="PyrdxlP-dep_Trfase_major"/>
</dbReference>
<gene>
    <name evidence="3" type="ORF">NDEV_2094</name>
</gene>
<dbReference type="Gene3D" id="3.40.640.10">
    <property type="entry name" value="Type I PLP-dependent aspartate aminotransferase-like (Major domain)"/>
    <property type="match status" value="1"/>
</dbReference>
<keyword evidence="3" id="KW-0032">Aminotransferase</keyword>
<accession>A0A128A670</accession>
<dbReference type="InterPro" id="IPR000192">
    <property type="entry name" value="Aminotrans_V_dom"/>
</dbReference>
<dbReference type="Proteomes" id="UP000196239">
    <property type="component" value="Chromosome 1"/>
</dbReference>
<dbReference type="PANTHER" id="PTHR43586:SF8">
    <property type="entry name" value="CYSTEINE DESULFURASE 1, CHLOROPLASTIC"/>
    <property type="match status" value="1"/>
</dbReference>
<dbReference type="GO" id="GO:0008483">
    <property type="term" value="F:transaminase activity"/>
    <property type="evidence" value="ECO:0007669"/>
    <property type="project" value="UniProtKB-KW"/>
</dbReference>
<dbReference type="EMBL" id="LN890280">
    <property type="protein sequence ID" value="CUR52856.1"/>
    <property type="molecule type" value="Genomic_DNA"/>
</dbReference>
<feature type="domain" description="Aminotransferase class V" evidence="2">
    <location>
        <begin position="15"/>
        <end position="370"/>
    </location>
</feature>
<sequence length="380" mass="42677">MNLDYSQDFPYKERIYLNNASTSRMPRSSITAMSDFLVKYNEFGPDSEASDNYVRERLGNLRKEISGLIKCRPEEVVLTQSVTDGINFVANGLKLNPNSNIVIRGSTHEHPANHYPWVRAGQRVELRSLEINETGYFEPESFVNAIDEKTGLVALSHALFNTGVIIPVEKIGKILSEKNIPYFVDAAQTIGCIEDVDVNKINCNFMSFNGSKWLCGPMGMGIFFCRRDSSDLIEPIQVGGESAIFHDDKIVHKEIPARFQAGFRNWSGAAGLEASIIYLKKIGISSIRERNIKLANLLRQEISKINGAILYGPEEEEKRTSIVSFSIQGQDSKTLVARLEKENIILAVRDIFSKKIVRVSPHFFNTESEIHTIVDAIKRG</sequence>
<reference evidence="4" key="1">
    <citation type="submission" date="2015-10" db="EMBL/GenBank/DDBJ databases">
        <authorList>
            <person name="Lehtovirta-Morley L.E."/>
            <person name="Vieille C."/>
        </authorList>
    </citation>
    <scope>NUCLEOTIDE SEQUENCE [LARGE SCALE GENOMIC DNA]</scope>
</reference>
<protein>
    <submittedName>
        <fullName evidence="3">Class V aminotransferase</fullName>
    </submittedName>
</protein>